<dbReference type="PROSITE" id="PS50925">
    <property type="entry name" value="BLUF"/>
    <property type="match status" value="1"/>
</dbReference>
<dbReference type="RefSeq" id="WP_051699184.1">
    <property type="nucleotide sequence ID" value="NZ_JMIW01000004.1"/>
</dbReference>
<dbReference type="OrthoDB" id="196105at2"/>
<dbReference type="Proteomes" id="UP000027647">
    <property type="component" value="Unassembled WGS sequence"/>
</dbReference>
<gene>
    <name evidence="2" type="ORF">EH31_11735</name>
</gene>
<keyword evidence="3" id="KW-1185">Reference proteome</keyword>
<dbReference type="STRING" id="1044.EH31_11735"/>
<dbReference type="EMBL" id="JMIW01000004">
    <property type="protein sequence ID" value="KEO89816.1"/>
    <property type="molecule type" value="Genomic_DNA"/>
</dbReference>
<dbReference type="eggNOG" id="COG3431">
    <property type="taxonomic scope" value="Bacteria"/>
</dbReference>
<dbReference type="Gene3D" id="3.30.70.100">
    <property type="match status" value="1"/>
</dbReference>
<proteinExistence type="predicted"/>
<dbReference type="GO" id="GO:0071949">
    <property type="term" value="F:FAD binding"/>
    <property type="evidence" value="ECO:0007669"/>
    <property type="project" value="InterPro"/>
</dbReference>
<dbReference type="eggNOG" id="COG5012">
    <property type="taxonomic scope" value="Bacteria"/>
</dbReference>
<organism evidence="2 3">
    <name type="scientific">Erythrobacter longus</name>
    <dbReference type="NCBI Taxonomy" id="1044"/>
    <lineage>
        <taxon>Bacteria</taxon>
        <taxon>Pseudomonadati</taxon>
        <taxon>Pseudomonadota</taxon>
        <taxon>Alphaproteobacteria</taxon>
        <taxon>Sphingomonadales</taxon>
        <taxon>Erythrobacteraceae</taxon>
        <taxon>Erythrobacter/Porphyrobacter group</taxon>
        <taxon>Erythrobacter</taxon>
    </lineage>
</organism>
<feature type="domain" description="BLUF" evidence="1">
    <location>
        <begin position="18"/>
        <end position="109"/>
    </location>
</feature>
<comment type="caution">
    <text evidence="2">The sequence shown here is derived from an EMBL/GenBank/DDBJ whole genome shotgun (WGS) entry which is preliminary data.</text>
</comment>
<dbReference type="SUPFAM" id="SSF54975">
    <property type="entry name" value="Acylphosphatase/BLUF domain-like"/>
    <property type="match status" value="1"/>
</dbReference>
<name>A0A074M542_ERYLO</name>
<dbReference type="InterPro" id="IPR007024">
    <property type="entry name" value="BLUF_domain"/>
</dbReference>
<sequence length="356" mass="39303">MYARDDETGSNSGATNLIGCLTYQSKAAAPPSEAELNDLVAKARQRNQSAGVTGMLLYEDGRYLQTLEGPPDGLGKVWQSIQQDERHEDIELLTEHFVEARLFSDWDLLLYRKRGETPRSFWDRLRRKHPLSQHIQSVVRDAFEANEVGLGDLFARLAESGWHGDEIVRQLIEPSARALGDAWLNDECSEFDLTLGLGILQMAGHAVRYTQDAETLRTKTYSIVLASAPGETHMLGQSLLADQFTDAGWSVEMSFPGSDQALANQLEHQRPDALDVSLSDSLSRLGRIAALRETVKQSRLVLPDHNLVISVGGRLFAEAAATAEHVGADHSRQTMAGTHLRVAELVAHAREVRSGK</sequence>
<protein>
    <recommendedName>
        <fullName evidence="1">BLUF domain-containing protein</fullName>
    </recommendedName>
</protein>
<dbReference type="GO" id="GO:0009882">
    <property type="term" value="F:blue light photoreceptor activity"/>
    <property type="evidence" value="ECO:0007669"/>
    <property type="project" value="InterPro"/>
</dbReference>
<dbReference type="SUPFAM" id="SSF52242">
    <property type="entry name" value="Cobalamin (vitamin B12)-binding domain"/>
    <property type="match status" value="1"/>
</dbReference>
<dbReference type="InterPro" id="IPR036046">
    <property type="entry name" value="Acylphosphatase-like_dom_sf"/>
</dbReference>
<dbReference type="Gene3D" id="3.40.50.280">
    <property type="entry name" value="Cobalamin-binding domain"/>
    <property type="match status" value="1"/>
</dbReference>
<accession>A0A074M542</accession>
<reference evidence="2 3" key="1">
    <citation type="submission" date="2014-04" db="EMBL/GenBank/DDBJ databases">
        <title>A comprehensive comparison of genomes of Erythrobacter spp. strains.</title>
        <authorList>
            <person name="Zheng Q."/>
        </authorList>
    </citation>
    <scope>NUCLEOTIDE SEQUENCE [LARGE SCALE GENOMIC DNA]</scope>
    <source>
        <strain evidence="2 3">DSM 6997</strain>
    </source>
</reference>
<dbReference type="InterPro" id="IPR036724">
    <property type="entry name" value="Cobalamin-bd_sf"/>
</dbReference>
<dbReference type="Pfam" id="PF04940">
    <property type="entry name" value="BLUF"/>
    <property type="match status" value="1"/>
</dbReference>
<dbReference type="GO" id="GO:0031419">
    <property type="term" value="F:cobalamin binding"/>
    <property type="evidence" value="ECO:0007669"/>
    <property type="project" value="InterPro"/>
</dbReference>
<evidence type="ECO:0000259" key="1">
    <source>
        <dbReference type="PROSITE" id="PS50925"/>
    </source>
</evidence>
<evidence type="ECO:0000313" key="2">
    <source>
        <dbReference type="EMBL" id="KEO89816.1"/>
    </source>
</evidence>
<dbReference type="SMART" id="SM01034">
    <property type="entry name" value="BLUF"/>
    <property type="match status" value="1"/>
</dbReference>
<evidence type="ECO:0000313" key="3">
    <source>
        <dbReference type="Proteomes" id="UP000027647"/>
    </source>
</evidence>
<dbReference type="GO" id="GO:0046872">
    <property type="term" value="F:metal ion binding"/>
    <property type="evidence" value="ECO:0007669"/>
    <property type="project" value="InterPro"/>
</dbReference>
<dbReference type="AlphaFoldDB" id="A0A074M542"/>